<evidence type="ECO:0000256" key="2">
    <source>
        <dbReference type="SAM" id="Phobius"/>
    </source>
</evidence>
<accession>A0A7R9BZH0</accession>
<sequence>MSSSALNGGNSGEDGSRSGRLRTVSVAATAAVRMKNPAAKRRYTFANGSGSRSLSFPIESIGSKWPVNSGDEDQDRGLSNSRYHPTSQSFLGLFSEHQAVGWDLKQRGGHSKPGGRSVSVSDRCGSPVFGGSSHAAHVSGLIIAESSTPAMTTTMTGGDETAASCGGGLTTACSPIVEEDHVARDRSGSGFSETGGPSSNMHSNASSSDGSSLRHRSDSQQSVHAGHRDSAQRGSVHSESVLMQKIHQRLGTSSSSSSSASSSTAPKDVHRRSQGSASFEGIGSSRSNSIARARPRSSSSSAELSSIIQPSSFPYFFLFNSVWKWSRAQTMSFMRLILSALCFFVALGILGYTFANMAELTVSSQVCEYPNLGLGVKRQRPCPL</sequence>
<dbReference type="Proteomes" id="UP000678499">
    <property type="component" value="Unassembled WGS sequence"/>
</dbReference>
<dbReference type="EMBL" id="CAJPEX010008232">
    <property type="protein sequence ID" value="CAG0924604.1"/>
    <property type="molecule type" value="Genomic_DNA"/>
</dbReference>
<feature type="compositionally biased region" description="Low complexity" evidence="1">
    <location>
        <begin position="284"/>
        <end position="296"/>
    </location>
</feature>
<evidence type="ECO:0000256" key="1">
    <source>
        <dbReference type="SAM" id="MobiDB-lite"/>
    </source>
</evidence>
<keyword evidence="2" id="KW-1133">Transmembrane helix</keyword>
<gene>
    <name evidence="3" type="ORF">NMOB1V02_LOCUS12058</name>
</gene>
<keyword evidence="2" id="KW-0472">Membrane</keyword>
<protein>
    <submittedName>
        <fullName evidence="3">Uncharacterized protein</fullName>
    </submittedName>
</protein>
<feature type="transmembrane region" description="Helical" evidence="2">
    <location>
        <begin position="333"/>
        <end position="355"/>
    </location>
</feature>
<evidence type="ECO:0000313" key="3">
    <source>
        <dbReference type="EMBL" id="CAD7284452.1"/>
    </source>
</evidence>
<feature type="region of interest" description="Disordered" evidence="1">
    <location>
        <begin position="37"/>
        <end position="82"/>
    </location>
</feature>
<keyword evidence="4" id="KW-1185">Reference proteome</keyword>
<keyword evidence="2" id="KW-0812">Transmembrane</keyword>
<name>A0A7R9BZH0_9CRUS</name>
<dbReference type="EMBL" id="OA890269">
    <property type="protein sequence ID" value="CAD7284452.1"/>
    <property type="molecule type" value="Genomic_DNA"/>
</dbReference>
<dbReference type="AlphaFoldDB" id="A0A7R9BZH0"/>
<organism evidence="3">
    <name type="scientific">Notodromas monacha</name>
    <dbReference type="NCBI Taxonomy" id="399045"/>
    <lineage>
        <taxon>Eukaryota</taxon>
        <taxon>Metazoa</taxon>
        <taxon>Ecdysozoa</taxon>
        <taxon>Arthropoda</taxon>
        <taxon>Crustacea</taxon>
        <taxon>Oligostraca</taxon>
        <taxon>Ostracoda</taxon>
        <taxon>Podocopa</taxon>
        <taxon>Podocopida</taxon>
        <taxon>Cypridocopina</taxon>
        <taxon>Cypridoidea</taxon>
        <taxon>Cyprididae</taxon>
        <taxon>Notodromas</taxon>
    </lineage>
</organism>
<proteinExistence type="predicted"/>
<feature type="region of interest" description="Disordered" evidence="1">
    <location>
        <begin position="183"/>
        <end position="296"/>
    </location>
</feature>
<feature type="compositionally biased region" description="Low complexity" evidence="1">
    <location>
        <begin position="198"/>
        <end position="211"/>
    </location>
</feature>
<feature type="region of interest" description="Disordered" evidence="1">
    <location>
        <begin position="1"/>
        <end position="22"/>
    </location>
</feature>
<evidence type="ECO:0000313" key="4">
    <source>
        <dbReference type="Proteomes" id="UP000678499"/>
    </source>
</evidence>
<feature type="compositionally biased region" description="Low complexity" evidence="1">
    <location>
        <begin position="252"/>
        <end position="265"/>
    </location>
</feature>
<reference evidence="3" key="1">
    <citation type="submission" date="2020-11" db="EMBL/GenBank/DDBJ databases">
        <authorList>
            <person name="Tran Van P."/>
        </authorList>
    </citation>
    <scope>NUCLEOTIDE SEQUENCE</scope>
</reference>